<gene>
    <name evidence="2" type="ORF">SAMN02746041_01417</name>
</gene>
<protein>
    <submittedName>
        <fullName evidence="2">Uncharacterized protein</fullName>
    </submittedName>
</protein>
<dbReference type="RefSeq" id="WP_084057181.1">
    <property type="nucleotide sequence ID" value="NZ_FWXF01000006.1"/>
</dbReference>
<sequence length="110" mass="12352">MGRYWEAFVQFLKEYSMTKAGEALRNVDWAQVLHQPVFWIAATLFLGWVVWKKAFKSLLVVCSAVGFILLLQHTLPPAGQPLTLEKLVPFAVGCLGILAVNVYFLIIRSG</sequence>
<evidence type="ECO:0000256" key="1">
    <source>
        <dbReference type="SAM" id="Phobius"/>
    </source>
</evidence>
<keyword evidence="1" id="KW-0472">Membrane</keyword>
<dbReference type="STRING" id="1121390.SAMN02746041_01417"/>
<feature type="transmembrane region" description="Helical" evidence="1">
    <location>
        <begin position="32"/>
        <end position="51"/>
    </location>
</feature>
<keyword evidence="1" id="KW-1133">Transmembrane helix</keyword>
<evidence type="ECO:0000313" key="2">
    <source>
        <dbReference type="EMBL" id="SMC22382.1"/>
    </source>
</evidence>
<organism evidence="2 3">
    <name type="scientific">Desulfacinum hydrothermale DSM 13146</name>
    <dbReference type="NCBI Taxonomy" id="1121390"/>
    <lineage>
        <taxon>Bacteria</taxon>
        <taxon>Pseudomonadati</taxon>
        <taxon>Thermodesulfobacteriota</taxon>
        <taxon>Syntrophobacteria</taxon>
        <taxon>Syntrophobacterales</taxon>
        <taxon>Syntrophobacteraceae</taxon>
        <taxon>Desulfacinum</taxon>
    </lineage>
</organism>
<reference evidence="2 3" key="1">
    <citation type="submission" date="2017-04" db="EMBL/GenBank/DDBJ databases">
        <authorList>
            <person name="Afonso C.L."/>
            <person name="Miller P.J."/>
            <person name="Scott M.A."/>
            <person name="Spackman E."/>
            <person name="Goraichik I."/>
            <person name="Dimitrov K.M."/>
            <person name="Suarez D.L."/>
            <person name="Swayne D.E."/>
        </authorList>
    </citation>
    <scope>NUCLEOTIDE SEQUENCE [LARGE SCALE GENOMIC DNA]</scope>
    <source>
        <strain evidence="2 3">DSM 13146</strain>
    </source>
</reference>
<proteinExistence type="predicted"/>
<feature type="transmembrane region" description="Helical" evidence="1">
    <location>
        <begin position="87"/>
        <end position="107"/>
    </location>
</feature>
<dbReference type="OrthoDB" id="5515110at2"/>
<feature type="transmembrane region" description="Helical" evidence="1">
    <location>
        <begin position="58"/>
        <end position="75"/>
    </location>
</feature>
<dbReference type="Proteomes" id="UP000192783">
    <property type="component" value="Unassembled WGS sequence"/>
</dbReference>
<evidence type="ECO:0000313" key="3">
    <source>
        <dbReference type="Proteomes" id="UP000192783"/>
    </source>
</evidence>
<accession>A0A1W1XEZ4</accession>
<keyword evidence="3" id="KW-1185">Reference proteome</keyword>
<keyword evidence="1" id="KW-0812">Transmembrane</keyword>
<dbReference type="EMBL" id="FWXF01000006">
    <property type="protein sequence ID" value="SMC22382.1"/>
    <property type="molecule type" value="Genomic_DNA"/>
</dbReference>
<name>A0A1W1XEZ4_9BACT</name>
<dbReference type="AlphaFoldDB" id="A0A1W1XEZ4"/>